<dbReference type="PANTHER" id="PTHR43804:SF7">
    <property type="entry name" value="LD18447P"/>
    <property type="match status" value="1"/>
</dbReference>
<reference evidence="8 9" key="1">
    <citation type="submission" date="2019-09" db="EMBL/GenBank/DDBJ databases">
        <authorList>
            <person name="Cremers G."/>
        </authorList>
    </citation>
    <scope>NUCLEOTIDE SEQUENCE [LARGE SCALE GENOMIC DNA]</scope>
    <source>
        <strain evidence="8">4A</strain>
    </source>
</reference>
<name>A0A5E6ME00_9BACT</name>
<dbReference type="InterPro" id="IPR000352">
    <property type="entry name" value="Pep_chain_release_fac_I"/>
</dbReference>
<dbReference type="SUPFAM" id="SSF75620">
    <property type="entry name" value="Release factor"/>
    <property type="match status" value="1"/>
</dbReference>
<keyword evidence="5" id="KW-0963">Cytoplasm</keyword>
<dbReference type="FunFam" id="3.30.70.1660:FF:000002">
    <property type="entry name" value="Peptide chain release factor 1"/>
    <property type="match status" value="1"/>
</dbReference>
<feature type="modified residue" description="N5-methylglutamine" evidence="5">
    <location>
        <position position="235"/>
    </location>
</feature>
<sequence length="366" mass="40633">MDLSGYVSNLRERYDELEEILSQGGIYAQPGRAAELTREHARLKEVFAQHELWVSSQEKVASLEALLRESEDPEIHQLAEEELVQARQAAQDAHRQLLLALLPADENESRNTVLEIRAGTGGDEAALFAADLYRMYSRYAEKRGWRLAPISLAPSELGGLREIIAEISGEGAYRQLRFESGVHRVQRVPATESQGRIHTSTATVAILPEAEEVDVVLKPEELRIEVCRAGGPGGQGVNTTDSAVQVLHIPTGLIVRCQEGRSQIKNREKAITILRTRLLAQRQQEERARLSSERRGLIGSGDRHEKIRTYNFPQDRVTDHRIPVTLHGLASVLEGNIESLLEVLAAKEMEARLAVEEAAASSRATP</sequence>
<keyword evidence="3 5" id="KW-0488">Methylation</keyword>
<keyword evidence="4 5" id="KW-0648">Protein biosynthesis</keyword>
<dbReference type="HAMAP" id="MF_00093">
    <property type="entry name" value="Rel_fac_1"/>
    <property type="match status" value="1"/>
</dbReference>
<dbReference type="GO" id="GO:0005737">
    <property type="term" value="C:cytoplasm"/>
    <property type="evidence" value="ECO:0007669"/>
    <property type="project" value="UniProtKB-SubCell"/>
</dbReference>
<keyword evidence="9" id="KW-1185">Reference proteome</keyword>
<evidence type="ECO:0000256" key="4">
    <source>
        <dbReference type="ARBA" id="ARBA00022917"/>
    </source>
</evidence>
<dbReference type="NCBIfam" id="TIGR00019">
    <property type="entry name" value="prfA"/>
    <property type="match status" value="1"/>
</dbReference>
<dbReference type="InterPro" id="IPR050057">
    <property type="entry name" value="Prokaryotic/Mito_RF"/>
</dbReference>
<evidence type="ECO:0000313" key="9">
    <source>
        <dbReference type="Proteomes" id="UP000334923"/>
    </source>
</evidence>
<dbReference type="InterPro" id="IPR005139">
    <property type="entry name" value="PCRF"/>
</dbReference>
<accession>A0A5E6ME00</accession>
<evidence type="ECO:0000256" key="5">
    <source>
        <dbReference type="HAMAP-Rule" id="MF_00093"/>
    </source>
</evidence>
<evidence type="ECO:0000259" key="7">
    <source>
        <dbReference type="PROSITE" id="PS00745"/>
    </source>
</evidence>
<dbReference type="Proteomes" id="UP000334923">
    <property type="component" value="Unassembled WGS sequence"/>
</dbReference>
<dbReference type="PANTHER" id="PTHR43804">
    <property type="entry name" value="LD18447P"/>
    <property type="match status" value="1"/>
</dbReference>
<dbReference type="NCBIfam" id="NF001859">
    <property type="entry name" value="PRK00591.1"/>
    <property type="match status" value="1"/>
</dbReference>
<protein>
    <recommendedName>
        <fullName evidence="5 6">Peptide chain release factor 1</fullName>
        <shortName evidence="5">RF-1</shortName>
    </recommendedName>
</protein>
<evidence type="ECO:0000256" key="3">
    <source>
        <dbReference type="ARBA" id="ARBA00022481"/>
    </source>
</evidence>
<dbReference type="AlphaFoldDB" id="A0A5E6ME00"/>
<feature type="domain" description="Prokaryotic-type class I peptide chain release factors" evidence="7">
    <location>
        <begin position="228"/>
        <end position="244"/>
    </location>
</feature>
<dbReference type="GO" id="GO:0016149">
    <property type="term" value="F:translation release factor activity, codon specific"/>
    <property type="evidence" value="ECO:0007669"/>
    <property type="project" value="UniProtKB-UniRule"/>
</dbReference>
<dbReference type="PROSITE" id="PS00745">
    <property type="entry name" value="RF_PROK_I"/>
    <property type="match status" value="1"/>
</dbReference>
<evidence type="ECO:0000256" key="2">
    <source>
        <dbReference type="ARBA" id="ARBA00010835"/>
    </source>
</evidence>
<evidence type="ECO:0000313" key="8">
    <source>
        <dbReference type="EMBL" id="VVM07789.1"/>
    </source>
</evidence>
<evidence type="ECO:0000256" key="6">
    <source>
        <dbReference type="NCBIfam" id="TIGR00019"/>
    </source>
</evidence>
<comment type="function">
    <text evidence="1 5">Peptide chain release factor 1 directs the termination of translation in response to the peptide chain termination codons UAG and UAA.</text>
</comment>
<dbReference type="InterPro" id="IPR045853">
    <property type="entry name" value="Pep_chain_release_fac_I_sf"/>
</dbReference>
<dbReference type="Pfam" id="PF03462">
    <property type="entry name" value="PCRF"/>
    <property type="match status" value="1"/>
</dbReference>
<dbReference type="Pfam" id="PF00472">
    <property type="entry name" value="RF-1"/>
    <property type="match status" value="1"/>
</dbReference>
<dbReference type="Gene3D" id="3.30.160.20">
    <property type="match status" value="1"/>
</dbReference>
<dbReference type="OrthoDB" id="9806673at2"/>
<comment type="subcellular location">
    <subcellularLocation>
        <location evidence="5">Cytoplasm</location>
    </subcellularLocation>
</comment>
<dbReference type="SMART" id="SM00937">
    <property type="entry name" value="PCRF"/>
    <property type="match status" value="1"/>
</dbReference>
<evidence type="ECO:0000256" key="1">
    <source>
        <dbReference type="ARBA" id="ARBA00002986"/>
    </source>
</evidence>
<comment type="similarity">
    <text evidence="2 5">Belongs to the prokaryotic/mitochondrial release factor family.</text>
</comment>
<dbReference type="Gene3D" id="6.10.140.1950">
    <property type="match status" value="1"/>
</dbReference>
<dbReference type="FunFam" id="3.30.160.20:FF:000004">
    <property type="entry name" value="Peptide chain release factor 1"/>
    <property type="match status" value="1"/>
</dbReference>
<proteinExistence type="inferred from homology"/>
<dbReference type="EMBL" id="CABFVA020000112">
    <property type="protein sequence ID" value="VVM07789.1"/>
    <property type="molecule type" value="Genomic_DNA"/>
</dbReference>
<comment type="PTM">
    <text evidence="5">Methylated by PrmC. Methylation increases the termination efficiency of RF1.</text>
</comment>
<dbReference type="InterPro" id="IPR004373">
    <property type="entry name" value="RF-1"/>
</dbReference>
<dbReference type="Gene3D" id="3.30.70.1660">
    <property type="match status" value="2"/>
</dbReference>
<gene>
    <name evidence="5 8" type="primary">prfA</name>
    <name evidence="8" type="ORF">MAMT_01927</name>
</gene>
<organism evidence="8 9">
    <name type="scientific">Methylacidimicrobium tartarophylax</name>
    <dbReference type="NCBI Taxonomy" id="1041768"/>
    <lineage>
        <taxon>Bacteria</taxon>
        <taxon>Pseudomonadati</taxon>
        <taxon>Verrucomicrobiota</taxon>
        <taxon>Methylacidimicrobium</taxon>
    </lineage>
</organism>